<keyword evidence="1 4" id="KW-0349">Heme</keyword>
<evidence type="ECO:0000256" key="4">
    <source>
        <dbReference type="PROSITE-ProRule" id="PRU00433"/>
    </source>
</evidence>
<evidence type="ECO:0000256" key="3">
    <source>
        <dbReference type="ARBA" id="ARBA00023004"/>
    </source>
</evidence>
<dbReference type="Gene3D" id="1.10.760.10">
    <property type="entry name" value="Cytochrome c-like domain"/>
    <property type="match status" value="1"/>
</dbReference>
<evidence type="ECO:0000259" key="5">
    <source>
        <dbReference type="PROSITE" id="PS51007"/>
    </source>
</evidence>
<organism evidence="6 7">
    <name type="scientific">Chryseobacterium soli</name>
    <dbReference type="NCBI Taxonomy" id="445961"/>
    <lineage>
        <taxon>Bacteria</taxon>
        <taxon>Pseudomonadati</taxon>
        <taxon>Bacteroidota</taxon>
        <taxon>Flavobacteriia</taxon>
        <taxon>Flavobacteriales</taxon>
        <taxon>Weeksellaceae</taxon>
        <taxon>Chryseobacterium group</taxon>
        <taxon>Chryseobacterium</taxon>
    </lineage>
</organism>
<dbReference type="SUPFAM" id="SSF46626">
    <property type="entry name" value="Cytochrome c"/>
    <property type="match status" value="1"/>
</dbReference>
<dbReference type="PROSITE" id="PS51257">
    <property type="entry name" value="PROKAR_LIPOPROTEIN"/>
    <property type="match status" value="1"/>
</dbReference>
<proteinExistence type="predicted"/>
<dbReference type="AlphaFoldDB" id="A0A086A7M2"/>
<dbReference type="InterPro" id="IPR036909">
    <property type="entry name" value="Cyt_c-like_dom_sf"/>
</dbReference>
<dbReference type="RefSeq" id="WP_034710370.1">
    <property type="nucleotide sequence ID" value="NZ_JAODPJ010000012.1"/>
</dbReference>
<accession>A0A086A7M2</accession>
<evidence type="ECO:0000313" key="7">
    <source>
        <dbReference type="Proteomes" id="UP000028705"/>
    </source>
</evidence>
<evidence type="ECO:0000313" key="6">
    <source>
        <dbReference type="EMBL" id="KFF12686.1"/>
    </source>
</evidence>
<evidence type="ECO:0000256" key="2">
    <source>
        <dbReference type="ARBA" id="ARBA00022723"/>
    </source>
</evidence>
<protein>
    <recommendedName>
        <fullName evidence="5">Cytochrome c domain-containing protein</fullName>
    </recommendedName>
</protein>
<sequence>MKKLIYLLPVIIFMVSCDSRTYEEISDKTPVPDQVRYAVEVKPIVEANCIGCHAPGGSAAYEPLTNYNEVKTNIASILDRIQRPNGDPQKMPKGGSLSPTQIAIFIKWNTDGLIEN</sequence>
<dbReference type="GO" id="GO:0046872">
    <property type="term" value="F:metal ion binding"/>
    <property type="evidence" value="ECO:0007669"/>
    <property type="project" value="UniProtKB-KW"/>
</dbReference>
<name>A0A086A7M2_9FLAO</name>
<keyword evidence="2 4" id="KW-0479">Metal-binding</keyword>
<dbReference type="STRING" id="445961.IW15_07755"/>
<dbReference type="InterPro" id="IPR009056">
    <property type="entry name" value="Cyt_c-like_dom"/>
</dbReference>
<reference evidence="6 7" key="1">
    <citation type="submission" date="2014-07" db="EMBL/GenBank/DDBJ databases">
        <title>Genome of Chryseobacterium soli DSM 19298.</title>
        <authorList>
            <person name="Stropko S.J."/>
            <person name="Pipes S.E."/>
            <person name="Newman J."/>
        </authorList>
    </citation>
    <scope>NUCLEOTIDE SEQUENCE [LARGE SCALE GENOMIC DNA]</scope>
    <source>
        <strain evidence="6 7">DSM 19298</strain>
    </source>
</reference>
<dbReference type="PROSITE" id="PS51007">
    <property type="entry name" value="CYTC"/>
    <property type="match status" value="1"/>
</dbReference>
<evidence type="ECO:0000256" key="1">
    <source>
        <dbReference type="ARBA" id="ARBA00022617"/>
    </source>
</evidence>
<dbReference type="Proteomes" id="UP000028705">
    <property type="component" value="Unassembled WGS sequence"/>
</dbReference>
<dbReference type="GO" id="GO:0020037">
    <property type="term" value="F:heme binding"/>
    <property type="evidence" value="ECO:0007669"/>
    <property type="project" value="InterPro"/>
</dbReference>
<dbReference type="EMBL" id="JPRH01000003">
    <property type="protein sequence ID" value="KFF12686.1"/>
    <property type="molecule type" value="Genomic_DNA"/>
</dbReference>
<gene>
    <name evidence="6" type="ORF">IW15_07755</name>
</gene>
<keyword evidence="3 4" id="KW-0408">Iron</keyword>
<dbReference type="eggNOG" id="COG2010">
    <property type="taxonomic scope" value="Bacteria"/>
</dbReference>
<dbReference type="GO" id="GO:0009055">
    <property type="term" value="F:electron transfer activity"/>
    <property type="evidence" value="ECO:0007669"/>
    <property type="project" value="InterPro"/>
</dbReference>
<keyword evidence="7" id="KW-1185">Reference proteome</keyword>
<comment type="caution">
    <text evidence="6">The sequence shown here is derived from an EMBL/GenBank/DDBJ whole genome shotgun (WGS) entry which is preliminary data.</text>
</comment>
<feature type="domain" description="Cytochrome c" evidence="5">
    <location>
        <begin position="36"/>
        <end position="113"/>
    </location>
</feature>